<dbReference type="Pfam" id="PF08550">
    <property type="entry name" value="GATA_AreA"/>
    <property type="match status" value="1"/>
</dbReference>
<feature type="compositionally biased region" description="Low complexity" evidence="1">
    <location>
        <begin position="724"/>
        <end position="733"/>
    </location>
</feature>
<feature type="compositionally biased region" description="Polar residues" evidence="1">
    <location>
        <begin position="542"/>
        <end position="551"/>
    </location>
</feature>
<organism evidence="3">
    <name type="scientific">Blastobotrys adeninivorans</name>
    <name type="common">Yeast</name>
    <name type="synonym">Arxula adeninivorans</name>
    <dbReference type="NCBI Taxonomy" id="409370"/>
    <lineage>
        <taxon>Eukaryota</taxon>
        <taxon>Fungi</taxon>
        <taxon>Dikarya</taxon>
        <taxon>Ascomycota</taxon>
        <taxon>Saccharomycotina</taxon>
        <taxon>Dipodascomycetes</taxon>
        <taxon>Dipodascales</taxon>
        <taxon>Trichomonascaceae</taxon>
        <taxon>Blastobotrys</taxon>
    </lineage>
</organism>
<dbReference type="EMBL" id="HG937693">
    <property type="protein sequence ID" value="CDP35350.1"/>
    <property type="molecule type" value="Genomic_DNA"/>
</dbReference>
<dbReference type="PhylomeDB" id="A0A060T2L5"/>
<feature type="region of interest" description="Disordered" evidence="1">
    <location>
        <begin position="542"/>
        <end position="747"/>
    </location>
</feature>
<name>A0A060T2L5_BLAAD</name>
<feature type="compositionally biased region" description="Acidic residues" evidence="1">
    <location>
        <begin position="415"/>
        <end position="429"/>
    </location>
</feature>
<gene>
    <name evidence="3" type="ORF">GNLVRS02_ARAD1C33396g</name>
</gene>
<feature type="compositionally biased region" description="Basic and acidic residues" evidence="1">
    <location>
        <begin position="37"/>
        <end position="56"/>
    </location>
</feature>
<dbReference type="GO" id="GO:0042149">
    <property type="term" value="P:cellular response to glucose starvation"/>
    <property type="evidence" value="ECO:0007669"/>
    <property type="project" value="TreeGrafter"/>
</dbReference>
<evidence type="ECO:0000256" key="1">
    <source>
        <dbReference type="SAM" id="MobiDB-lite"/>
    </source>
</evidence>
<dbReference type="PANTHER" id="PTHR28051:SF1">
    <property type="entry name" value="PROTEIN MTL1-RELATED"/>
    <property type="match status" value="1"/>
</dbReference>
<feature type="compositionally biased region" description="Polar residues" evidence="1">
    <location>
        <begin position="631"/>
        <end position="642"/>
    </location>
</feature>
<dbReference type="PANTHER" id="PTHR28051">
    <property type="entry name" value="PROTEIN MTL1-RELATED"/>
    <property type="match status" value="1"/>
</dbReference>
<feature type="compositionally biased region" description="Low complexity" evidence="1">
    <location>
        <begin position="381"/>
        <end position="392"/>
    </location>
</feature>
<feature type="compositionally biased region" description="Basic and acidic residues" evidence="1">
    <location>
        <begin position="591"/>
        <end position="605"/>
    </location>
</feature>
<dbReference type="InterPro" id="IPR052292">
    <property type="entry name" value="Glucose_repression_reg"/>
</dbReference>
<feature type="compositionally biased region" description="Acidic residues" evidence="1">
    <location>
        <begin position="438"/>
        <end position="452"/>
    </location>
</feature>
<feature type="compositionally biased region" description="Low complexity" evidence="1">
    <location>
        <begin position="228"/>
        <end position="239"/>
    </location>
</feature>
<feature type="compositionally biased region" description="Low complexity" evidence="1">
    <location>
        <begin position="573"/>
        <end position="584"/>
    </location>
</feature>
<feature type="compositionally biased region" description="Polar residues" evidence="1">
    <location>
        <begin position="62"/>
        <end position="87"/>
    </location>
</feature>
<feature type="region of interest" description="Disordered" evidence="1">
    <location>
        <begin position="35"/>
        <end position="130"/>
    </location>
</feature>
<evidence type="ECO:0000259" key="2">
    <source>
        <dbReference type="Pfam" id="PF08550"/>
    </source>
</evidence>
<dbReference type="InterPro" id="IPR013860">
    <property type="entry name" value="AreA_GATA"/>
</dbReference>
<dbReference type="AlphaFoldDB" id="A0A060T2L5"/>
<protein>
    <submittedName>
        <fullName evidence="3">ARAD1C33396p</fullName>
    </submittedName>
</protein>
<feature type="region of interest" description="Disordered" evidence="1">
    <location>
        <begin position="213"/>
        <end position="312"/>
    </location>
</feature>
<evidence type="ECO:0000313" key="3">
    <source>
        <dbReference type="EMBL" id="CDP35350.1"/>
    </source>
</evidence>
<dbReference type="GO" id="GO:0005773">
    <property type="term" value="C:vacuole"/>
    <property type="evidence" value="ECO:0007669"/>
    <property type="project" value="GOC"/>
</dbReference>
<feature type="compositionally biased region" description="Polar residues" evidence="1">
    <location>
        <begin position="680"/>
        <end position="691"/>
    </location>
</feature>
<feature type="domain" description="Nitrogen regulatory protein areA GATA-like" evidence="2">
    <location>
        <begin position="158"/>
        <end position="185"/>
    </location>
</feature>
<feature type="region of interest" description="Disordered" evidence="1">
    <location>
        <begin position="412"/>
        <end position="452"/>
    </location>
</feature>
<sequence length="764" mass="84150">MDDPPSVSQAVSVDDDETFHNTTFALKRTRSLGVLDEFQRPKEPAHTKEDFPHLEVADESEMGTSVGSSLSGMNNDHDVTSPTTLSSGDDYFSHRSPANSQYYEHGDDDYDHSVSLSPSIPESPDVPQPIDDIAVKPEPSKRVDYFTHDWNESDISASWRYIVLRRKDVANSARLENASWRSWTKAKYNLKTVAPETVNWLKDSDVTWLYGPLYEPPRSSETRGRKLSSNSPRSGPSSSADKDRSKPSPPVTKPILKKKSASQMMLSGPGLSSYYTQGPHHSHHPPQVVSPGSTNHPHHQENTPTGDVHQGPASAEALLDDNCDSATDIYLRHHNYRTRPRMGGHSNEDLSRYVNRQYRHVPGHLAKPAPGSPGPLTPEEAASASSSSLSLSTRSAGRHIHFNDRVEQCRAIDITESESDDDDDDDDDYDDRHRESAISDDSEASDSEDDSDDEAGLFLMVRSSSSASLHKKNTLGPLSSHQGKEVPHTIELLPATTLKYDYDDSEREARQRDQAHSVAYAMSHNTVNRRHVYKTYDYSSVYQSPTETPHSSPKDSSTESLSDMRFSRRDGINNNENVPSNSSQPPQPQHEQQKQDTEYHSEARGNYDTVTPTQVVLDRGDTSTPPPMSPSAGTHSTHTTTEYAVGQIGPVSNQQPRASSLLLDQRGGSEFVEFAEDAGSPSSKDSTSKADTQAEDTNEGSSGIGRSVSLPSVLGRSASDPGRNHSSSQLNQQHHQEREGHSRFNAMSAAKGLASVFKGGWKRS</sequence>
<accession>A0A060T2L5</accession>
<reference evidence="3" key="2">
    <citation type="submission" date="2014-06" db="EMBL/GenBank/DDBJ databases">
        <title>The complete genome of Blastobotrys (Arxula) adeninivorans LS3 - a yeast of biotechnological interest.</title>
        <authorList>
            <person name="Kunze G."/>
            <person name="Gaillardin C."/>
            <person name="Czernicka M."/>
            <person name="Durrens P."/>
            <person name="Martin T."/>
            <person name="Boer E."/>
            <person name="Gabaldon T."/>
            <person name="Cruz J."/>
            <person name="Talla E."/>
            <person name="Marck C."/>
            <person name="Goffeau A."/>
            <person name="Barbe V."/>
            <person name="Baret P."/>
            <person name="Baronian K."/>
            <person name="Beier S."/>
            <person name="Bleykasten C."/>
            <person name="Bode R."/>
            <person name="Casaregola S."/>
            <person name="Despons L."/>
            <person name="Fairhead C."/>
            <person name="Giersberg M."/>
            <person name="Gierski P."/>
            <person name="Hahnel U."/>
            <person name="Hartmann A."/>
            <person name="Jankowska D."/>
            <person name="Jubin C."/>
            <person name="Jung P."/>
            <person name="Lafontaine I."/>
            <person name="Leh-Louis V."/>
            <person name="Lemaire M."/>
            <person name="Marcet-Houben M."/>
            <person name="Mascher M."/>
            <person name="Morel G."/>
            <person name="Richard G.-F."/>
            <person name="Riechen J."/>
            <person name="Sacerdot C."/>
            <person name="Sarkar A."/>
            <person name="Savel G."/>
            <person name="Schacherer J."/>
            <person name="Sherman D."/>
            <person name="Straub M.-L."/>
            <person name="Stein N."/>
            <person name="Thierry A."/>
            <person name="Trautwein-Schult A."/>
            <person name="Westhof E."/>
            <person name="Worch S."/>
            <person name="Dujon B."/>
            <person name="Souciet J.-L."/>
            <person name="Wincker P."/>
            <person name="Scholz U."/>
            <person name="Neuveglise N."/>
        </authorList>
    </citation>
    <scope>NUCLEOTIDE SEQUENCE</scope>
    <source>
        <strain evidence="3">LS3</strain>
    </source>
</reference>
<dbReference type="GO" id="GO:0007039">
    <property type="term" value="P:protein catabolic process in the vacuole"/>
    <property type="evidence" value="ECO:0007669"/>
    <property type="project" value="TreeGrafter"/>
</dbReference>
<feature type="region of interest" description="Disordered" evidence="1">
    <location>
        <begin position="362"/>
        <end position="394"/>
    </location>
</feature>
<reference evidence="3" key="1">
    <citation type="submission" date="2014-02" db="EMBL/GenBank/DDBJ databases">
        <authorList>
            <person name="Genoscope - CEA"/>
        </authorList>
    </citation>
    <scope>NUCLEOTIDE SEQUENCE</scope>
    <source>
        <strain evidence="3">LS3</strain>
    </source>
</reference>
<feature type="region of interest" description="Disordered" evidence="1">
    <location>
        <begin position="466"/>
        <end position="488"/>
    </location>
</feature>
<proteinExistence type="predicted"/>